<reference evidence="4 5" key="1">
    <citation type="submission" date="2024-09" db="EMBL/GenBank/DDBJ databases">
        <title>Chromosome-scale assembly of Riccia fluitans.</title>
        <authorList>
            <person name="Paukszto L."/>
            <person name="Sawicki J."/>
            <person name="Karawczyk K."/>
            <person name="Piernik-Szablinska J."/>
            <person name="Szczecinska M."/>
            <person name="Mazdziarz M."/>
        </authorList>
    </citation>
    <scope>NUCLEOTIDE SEQUENCE [LARGE SCALE GENOMIC DNA]</scope>
    <source>
        <strain evidence="4">Rf_01</strain>
        <tissue evidence="4">Aerial parts of the thallus</tissue>
    </source>
</reference>
<evidence type="ECO:0000313" key="4">
    <source>
        <dbReference type="EMBL" id="KAL2645348.1"/>
    </source>
</evidence>
<feature type="coiled-coil region" evidence="2">
    <location>
        <begin position="206"/>
        <end position="240"/>
    </location>
</feature>
<comment type="caution">
    <text evidence="4">The sequence shown here is derived from an EMBL/GenBank/DDBJ whole genome shotgun (WGS) entry which is preliminary data.</text>
</comment>
<name>A0ABD1ZD92_9MARC</name>
<proteinExistence type="predicted"/>
<evidence type="ECO:0000313" key="5">
    <source>
        <dbReference type="Proteomes" id="UP001605036"/>
    </source>
</evidence>
<dbReference type="Gene3D" id="3.40.50.2000">
    <property type="entry name" value="Glycogen Phosphorylase B"/>
    <property type="match status" value="2"/>
</dbReference>
<keyword evidence="1" id="KW-0808">Transferase</keyword>
<dbReference type="FunFam" id="3.40.50.2000:FF:000060">
    <property type="entry name" value="Glycosyltransferase"/>
    <property type="match status" value="1"/>
</dbReference>
<dbReference type="CDD" id="cd03784">
    <property type="entry name" value="GT1_Gtf-like"/>
    <property type="match status" value="1"/>
</dbReference>
<protein>
    <recommendedName>
        <fullName evidence="6">Glycosyltransferase</fullName>
    </recommendedName>
</protein>
<organism evidence="4 5">
    <name type="scientific">Riccia fluitans</name>
    <dbReference type="NCBI Taxonomy" id="41844"/>
    <lineage>
        <taxon>Eukaryota</taxon>
        <taxon>Viridiplantae</taxon>
        <taxon>Streptophyta</taxon>
        <taxon>Embryophyta</taxon>
        <taxon>Marchantiophyta</taxon>
        <taxon>Marchantiopsida</taxon>
        <taxon>Marchantiidae</taxon>
        <taxon>Marchantiales</taxon>
        <taxon>Ricciaceae</taxon>
        <taxon>Riccia</taxon>
    </lineage>
</organism>
<keyword evidence="5" id="KW-1185">Reference proteome</keyword>
<keyword evidence="3" id="KW-1133">Transmembrane helix</keyword>
<evidence type="ECO:0000256" key="3">
    <source>
        <dbReference type="SAM" id="Phobius"/>
    </source>
</evidence>
<gene>
    <name evidence="4" type="ORF">R1flu_012935</name>
</gene>
<evidence type="ECO:0008006" key="6">
    <source>
        <dbReference type="Google" id="ProtNLM"/>
    </source>
</evidence>
<feature type="transmembrane region" description="Helical" evidence="3">
    <location>
        <begin position="12"/>
        <end position="34"/>
    </location>
</feature>
<sequence>MAITERQRRAHILLVPLSATGHFQPILHILYYLVHERYNNVVVTVMGNKQPIAEVARLQKRGDFKGLDLRLEEVFGEIPQVSDPCFSHRASSISEAMERDFEPVKRRLIREKNAFEAPTSIIGDFLFDWLVNLAAELKISWFPLYSSGPSFVTSVIELPNLISKGLTPANPQKLNATISLPGLSFGRVRDMTGEIFEYSDYFALHYENMKRSTALLMNTAEELDEQAGSLTALRNRLEQMAKAERFLAPRVLSIGPMIRMPGFTSENEPLHKFAVDVAATPCLQWLDKQESQSVLYICFGSHANISPDLMLELAHGLESSGVKFLWVLRVKAPHTVESVLPPEFQARMEASDRGFIEKGWAPQWQILRHPSIRVFLSHCGWNSTMEGICAGVPFITWPLNADQPLNARFVTDAVKVGIPISIKEAVGDYIFVTRDEVKKAIRTLMLEDKRQELRNNVQRLKKRITEGHSSYETLHSFLREITSVSPPLR</sequence>
<keyword evidence="3" id="KW-0812">Transmembrane</keyword>
<dbReference type="GO" id="GO:0016740">
    <property type="term" value="F:transferase activity"/>
    <property type="evidence" value="ECO:0007669"/>
    <property type="project" value="UniProtKB-KW"/>
</dbReference>
<accession>A0ABD1ZD92</accession>
<dbReference type="Proteomes" id="UP001605036">
    <property type="component" value="Unassembled WGS sequence"/>
</dbReference>
<dbReference type="SUPFAM" id="SSF53756">
    <property type="entry name" value="UDP-Glycosyltransferase/glycogen phosphorylase"/>
    <property type="match status" value="1"/>
</dbReference>
<evidence type="ECO:0000256" key="2">
    <source>
        <dbReference type="SAM" id="Coils"/>
    </source>
</evidence>
<evidence type="ECO:0000256" key="1">
    <source>
        <dbReference type="ARBA" id="ARBA00022679"/>
    </source>
</evidence>
<dbReference type="Pfam" id="PF00201">
    <property type="entry name" value="UDPGT"/>
    <property type="match status" value="1"/>
</dbReference>
<dbReference type="PANTHER" id="PTHR48045:SF31">
    <property type="entry name" value="UDP-GLYCOSYLTRANSFERASE 76B1-LIKE"/>
    <property type="match status" value="1"/>
</dbReference>
<dbReference type="AlphaFoldDB" id="A0ABD1ZD92"/>
<dbReference type="InterPro" id="IPR002213">
    <property type="entry name" value="UDP_glucos_trans"/>
</dbReference>
<dbReference type="EMBL" id="JBHFFA010000002">
    <property type="protein sequence ID" value="KAL2645348.1"/>
    <property type="molecule type" value="Genomic_DNA"/>
</dbReference>
<dbReference type="PANTHER" id="PTHR48045">
    <property type="entry name" value="UDP-GLYCOSYLTRANSFERASE 72B1"/>
    <property type="match status" value="1"/>
</dbReference>
<keyword evidence="2" id="KW-0175">Coiled coil</keyword>
<keyword evidence="3" id="KW-0472">Membrane</keyword>